<dbReference type="EMBL" id="CM001884">
    <property type="protein sequence ID" value="EOY26056.1"/>
    <property type="molecule type" value="Genomic_DNA"/>
</dbReference>
<evidence type="ECO:0000313" key="3">
    <source>
        <dbReference type="Proteomes" id="UP000026915"/>
    </source>
</evidence>
<sequence length="158" mass="17948">MEDQAEWGSSARVNRRNLKEKRTTSIKQRRTAVTESEEHSGLELMEERDDHGNHRRDMLELKASIQSLKDAIWTFEDRITGRILKDMILQGGASSHHDGDVTLQSVNAEANHVLQANVVVDAATEVDGTLNQLKLKETMFLRPMRLSRQLRKGMGTLN</sequence>
<keyword evidence="3" id="KW-1185">Reference proteome</keyword>
<reference evidence="2 3" key="1">
    <citation type="journal article" date="2013" name="Genome Biol.">
        <title>The genome sequence of the most widely cultivated cacao type and its use to identify candidate genes regulating pod color.</title>
        <authorList>
            <person name="Motamayor J.C."/>
            <person name="Mockaitis K."/>
            <person name="Schmutz J."/>
            <person name="Haiminen N."/>
            <person name="Iii D.L."/>
            <person name="Cornejo O."/>
            <person name="Findley S.D."/>
            <person name="Zheng P."/>
            <person name="Utro F."/>
            <person name="Royaert S."/>
            <person name="Saski C."/>
            <person name="Jenkins J."/>
            <person name="Podicheti R."/>
            <person name="Zhao M."/>
            <person name="Scheffler B.E."/>
            <person name="Stack J.C."/>
            <person name="Feltus F.A."/>
            <person name="Mustiga G.M."/>
            <person name="Amores F."/>
            <person name="Phillips W."/>
            <person name="Marelli J.P."/>
            <person name="May G.D."/>
            <person name="Shapiro H."/>
            <person name="Ma J."/>
            <person name="Bustamante C.D."/>
            <person name="Schnell R.J."/>
            <person name="Main D."/>
            <person name="Gilbert D."/>
            <person name="Parida L."/>
            <person name="Kuhn D.N."/>
        </authorList>
    </citation>
    <scope>NUCLEOTIDE SEQUENCE [LARGE SCALE GENOMIC DNA]</scope>
    <source>
        <strain evidence="3">cv. Matina 1-6</strain>
    </source>
</reference>
<dbReference type="Proteomes" id="UP000026915">
    <property type="component" value="Chromosome 6"/>
</dbReference>
<evidence type="ECO:0000256" key="1">
    <source>
        <dbReference type="SAM" id="MobiDB-lite"/>
    </source>
</evidence>
<feature type="region of interest" description="Disordered" evidence="1">
    <location>
        <begin position="1"/>
        <end position="51"/>
    </location>
</feature>
<dbReference type="InParanoid" id="A0A061G918"/>
<dbReference type="Gramene" id="EOY26056">
    <property type="protein sequence ID" value="EOY26056"/>
    <property type="gene ID" value="TCM_027448"/>
</dbReference>
<accession>A0A061G918</accession>
<gene>
    <name evidence="2" type="ORF">TCM_027448</name>
</gene>
<organism evidence="2 3">
    <name type="scientific">Theobroma cacao</name>
    <name type="common">Cacao</name>
    <name type="synonym">Cocoa</name>
    <dbReference type="NCBI Taxonomy" id="3641"/>
    <lineage>
        <taxon>Eukaryota</taxon>
        <taxon>Viridiplantae</taxon>
        <taxon>Streptophyta</taxon>
        <taxon>Embryophyta</taxon>
        <taxon>Tracheophyta</taxon>
        <taxon>Spermatophyta</taxon>
        <taxon>Magnoliopsida</taxon>
        <taxon>eudicotyledons</taxon>
        <taxon>Gunneridae</taxon>
        <taxon>Pentapetalae</taxon>
        <taxon>rosids</taxon>
        <taxon>malvids</taxon>
        <taxon>Malvales</taxon>
        <taxon>Malvaceae</taxon>
        <taxon>Byttnerioideae</taxon>
        <taxon>Theobroma</taxon>
    </lineage>
</organism>
<protein>
    <submittedName>
        <fullName evidence="2">Uncharacterized protein</fullName>
    </submittedName>
</protein>
<proteinExistence type="predicted"/>
<dbReference type="HOGENOM" id="CLU_1672427_0_0_1"/>
<evidence type="ECO:0000313" key="2">
    <source>
        <dbReference type="EMBL" id="EOY26056.1"/>
    </source>
</evidence>
<dbReference type="AlphaFoldDB" id="A0A061G918"/>
<name>A0A061G918_THECC</name>